<name>A0ABU8TQV8_9HYPH</name>
<accession>A0ABU8TQV8</accession>
<sequence length="403" mass="44396">MKRNTALWVSGSVVFVVLGLTYLVMTGENGLSRSSAPARALDITRMNDETAESLGWRSDGLDAVFNHAAWLSTDSFTIVTKDEVVGAFGALEKPYATHSMRKSFLSALIGQHLGSGPGQINPDATLQELGISDTPSPLEPKQKRATVLNLIKSVSGINHAAAASGGLQEDIDKRLGHLENEPGTIWAYNNWDYNALTTIFEQHVGMGIAEAFDVGIAEPTGMEDFDISFVSYIADESVSMHKAAAFRMSARDLVRFGQLYLNEGLANDRQVLPASWVERTAKDFTETGDNGLRWAHGYLWWVPGPDTGLPEGTFWAWGLGNQALFVVPAWDTVIVHQSDTSEFLKRFLPMIQKDGMTGEAALEQLILSCREPDNRKSEYCIEHRFISRRGFNQLISLIGKARI</sequence>
<comment type="caution">
    <text evidence="3">The sequence shown here is derived from an EMBL/GenBank/DDBJ whole genome shotgun (WGS) entry which is preliminary data.</text>
</comment>
<dbReference type="SUPFAM" id="SSF56601">
    <property type="entry name" value="beta-lactamase/transpeptidase-like"/>
    <property type="match status" value="1"/>
</dbReference>
<dbReference type="InterPro" id="IPR001466">
    <property type="entry name" value="Beta-lactam-related"/>
</dbReference>
<evidence type="ECO:0000256" key="1">
    <source>
        <dbReference type="SAM" id="Phobius"/>
    </source>
</evidence>
<organism evidence="3 4">
    <name type="scientific">Roseibium algae</name>
    <dbReference type="NCBI Taxonomy" id="3123038"/>
    <lineage>
        <taxon>Bacteria</taxon>
        <taxon>Pseudomonadati</taxon>
        <taxon>Pseudomonadota</taxon>
        <taxon>Alphaproteobacteria</taxon>
        <taxon>Hyphomicrobiales</taxon>
        <taxon>Stappiaceae</taxon>
        <taxon>Roseibium</taxon>
    </lineage>
</organism>
<keyword evidence="3" id="KW-0378">Hydrolase</keyword>
<gene>
    <name evidence="3" type="ORF">V6575_20910</name>
</gene>
<proteinExistence type="predicted"/>
<evidence type="ECO:0000313" key="3">
    <source>
        <dbReference type="EMBL" id="MEJ8476556.1"/>
    </source>
</evidence>
<dbReference type="InterPro" id="IPR012338">
    <property type="entry name" value="Beta-lactam/transpept-like"/>
</dbReference>
<dbReference type="Pfam" id="PF00144">
    <property type="entry name" value="Beta-lactamase"/>
    <property type="match status" value="1"/>
</dbReference>
<reference evidence="3 4" key="1">
    <citation type="submission" date="2024-02" db="EMBL/GenBank/DDBJ databases">
        <title>Roseibium algae sp. nov., isolated from marine alga (Grateloupia sp.), showing potential in myo-inositol conversion.</title>
        <authorList>
            <person name="Wang Y."/>
        </authorList>
    </citation>
    <scope>NUCLEOTIDE SEQUENCE [LARGE SCALE GENOMIC DNA]</scope>
    <source>
        <strain evidence="3 4">H3510</strain>
    </source>
</reference>
<dbReference type="PANTHER" id="PTHR43283:SF7">
    <property type="entry name" value="BETA-LACTAMASE-RELATED DOMAIN-CONTAINING PROTEIN"/>
    <property type="match status" value="1"/>
</dbReference>
<dbReference type="Proteomes" id="UP001385499">
    <property type="component" value="Unassembled WGS sequence"/>
</dbReference>
<feature type="domain" description="Beta-lactamase-related" evidence="2">
    <location>
        <begin position="94"/>
        <end position="335"/>
    </location>
</feature>
<evidence type="ECO:0000259" key="2">
    <source>
        <dbReference type="Pfam" id="PF00144"/>
    </source>
</evidence>
<keyword evidence="1" id="KW-0812">Transmembrane</keyword>
<dbReference type="InterPro" id="IPR050789">
    <property type="entry name" value="Diverse_Enzym_Activities"/>
</dbReference>
<dbReference type="GO" id="GO:0016787">
    <property type="term" value="F:hydrolase activity"/>
    <property type="evidence" value="ECO:0007669"/>
    <property type="project" value="UniProtKB-KW"/>
</dbReference>
<keyword evidence="4" id="KW-1185">Reference proteome</keyword>
<dbReference type="Gene3D" id="3.40.710.10">
    <property type="entry name" value="DD-peptidase/beta-lactamase superfamily"/>
    <property type="match status" value="1"/>
</dbReference>
<dbReference type="RefSeq" id="WP_340277168.1">
    <property type="nucleotide sequence ID" value="NZ_JBAKIA010000021.1"/>
</dbReference>
<feature type="transmembrane region" description="Helical" evidence="1">
    <location>
        <begin position="6"/>
        <end position="25"/>
    </location>
</feature>
<dbReference type="EMBL" id="JBAKIA010000021">
    <property type="protein sequence ID" value="MEJ8476556.1"/>
    <property type="molecule type" value="Genomic_DNA"/>
</dbReference>
<dbReference type="EC" id="3.-.-.-" evidence="3"/>
<dbReference type="PANTHER" id="PTHR43283">
    <property type="entry name" value="BETA-LACTAMASE-RELATED"/>
    <property type="match status" value="1"/>
</dbReference>
<evidence type="ECO:0000313" key="4">
    <source>
        <dbReference type="Proteomes" id="UP001385499"/>
    </source>
</evidence>
<keyword evidence="1" id="KW-0472">Membrane</keyword>
<keyword evidence="1" id="KW-1133">Transmembrane helix</keyword>
<protein>
    <submittedName>
        <fullName evidence="3">Serine hydrolase</fullName>
        <ecNumber evidence="3">3.-.-.-</ecNumber>
    </submittedName>
</protein>